<dbReference type="PROSITE" id="PS51126">
    <property type="entry name" value="DILUTE"/>
    <property type="match status" value="1"/>
</dbReference>
<organism evidence="3 4">
    <name type="scientific">Lates japonicus</name>
    <name type="common">Japanese lates</name>
    <dbReference type="NCBI Taxonomy" id="270547"/>
    <lineage>
        <taxon>Eukaryota</taxon>
        <taxon>Metazoa</taxon>
        <taxon>Chordata</taxon>
        <taxon>Craniata</taxon>
        <taxon>Vertebrata</taxon>
        <taxon>Euteleostomi</taxon>
        <taxon>Actinopterygii</taxon>
        <taxon>Neopterygii</taxon>
        <taxon>Teleostei</taxon>
        <taxon>Neoteleostei</taxon>
        <taxon>Acanthomorphata</taxon>
        <taxon>Carangaria</taxon>
        <taxon>Carangaria incertae sedis</taxon>
        <taxon>Centropomidae</taxon>
        <taxon>Lates</taxon>
    </lineage>
</organism>
<dbReference type="InterPro" id="IPR002710">
    <property type="entry name" value="Dilute_dom"/>
</dbReference>
<dbReference type="AlphaFoldDB" id="A0AAD3RMX9"/>
<keyword evidence="4" id="KW-1185">Reference proteome</keyword>
<evidence type="ECO:0000313" key="4">
    <source>
        <dbReference type="Proteomes" id="UP001279410"/>
    </source>
</evidence>
<protein>
    <submittedName>
        <fullName evidence="3">Unconventional myosin-Va-like protein</fullName>
    </submittedName>
</protein>
<reference evidence="3" key="1">
    <citation type="submission" date="2022-08" db="EMBL/GenBank/DDBJ databases">
        <title>Genome sequencing of akame (Lates japonicus).</title>
        <authorList>
            <person name="Hashiguchi Y."/>
            <person name="Takahashi H."/>
        </authorList>
    </citation>
    <scope>NUCLEOTIDE SEQUENCE</scope>
    <source>
        <strain evidence="3">Kochi</strain>
    </source>
</reference>
<evidence type="ECO:0000259" key="2">
    <source>
        <dbReference type="PROSITE" id="PS51126"/>
    </source>
</evidence>
<sequence length="269" mass="29971">MRLHYQLENELQELLEAREQECVKLRRELKELRNTVSLRRLLAQVFTPETSSCPPRPTPAAAVTGLLECRKRDETKLIKNLITDIRVDSALSLPPGLPAGVIFLCVRQADCSGDQTRARSLCSAAVTAMKAALKASSDLCIQAYQQLLSITETRLQNIIGSERARTPGLSRCDASYHGVSFEGASLHTASRQDLPSTLMEQAFHQLTYLISASALNSLLLRKDMCCWSRGMQIRLWGGRCRRRSVHPCGDFHSPQHWRAQGHSESGGCQ</sequence>
<evidence type="ECO:0000256" key="1">
    <source>
        <dbReference type="SAM" id="Coils"/>
    </source>
</evidence>
<dbReference type="PANTHER" id="PTHR16027">
    <property type="entry name" value="DILUTE DOMAIN-CONTAINING PROTEIN YPR089W"/>
    <property type="match status" value="1"/>
</dbReference>
<evidence type="ECO:0000313" key="3">
    <source>
        <dbReference type="EMBL" id="GLD73950.1"/>
    </source>
</evidence>
<dbReference type="EMBL" id="BRZM01001903">
    <property type="protein sequence ID" value="GLD73950.1"/>
    <property type="molecule type" value="Genomic_DNA"/>
</dbReference>
<keyword evidence="1" id="KW-0175">Coiled coil</keyword>
<feature type="domain" description="Dilute" evidence="2">
    <location>
        <begin position="123"/>
        <end position="269"/>
    </location>
</feature>
<dbReference type="Proteomes" id="UP001279410">
    <property type="component" value="Unassembled WGS sequence"/>
</dbReference>
<feature type="coiled-coil region" evidence="1">
    <location>
        <begin position="8"/>
        <end position="35"/>
    </location>
</feature>
<name>A0AAD3RMX9_LATJO</name>
<dbReference type="PANTHER" id="PTHR16027:SF6">
    <property type="entry name" value="DILUTE DOMAIN-CONTAINING PROTEIN"/>
    <property type="match status" value="1"/>
</dbReference>
<dbReference type="InterPro" id="IPR052072">
    <property type="entry name" value="Vascular_dev_regulator"/>
</dbReference>
<gene>
    <name evidence="3" type="ORF">AKAME5_002527600</name>
</gene>
<comment type="caution">
    <text evidence="3">The sequence shown here is derived from an EMBL/GenBank/DDBJ whole genome shotgun (WGS) entry which is preliminary data.</text>
</comment>
<dbReference type="Pfam" id="PF01843">
    <property type="entry name" value="DIL"/>
    <property type="match status" value="1"/>
</dbReference>
<dbReference type="GO" id="GO:0051020">
    <property type="term" value="F:GTPase binding"/>
    <property type="evidence" value="ECO:0007669"/>
    <property type="project" value="TreeGrafter"/>
</dbReference>
<proteinExistence type="predicted"/>
<accession>A0AAD3RMX9</accession>